<accession>S6F4K1</accession>
<reference evidence="1 2" key="1">
    <citation type="journal article" date="2013" name="Appl. Environ. Microbiol.">
        <title>The Carbohydrate Metabolism Signature of Lactococcus lactis Strain A12 Reveals Its Sourdough Ecosystem Origin.</title>
        <authorList>
            <person name="Passerini D."/>
            <person name="Coddeville M."/>
            <person name="Le Bourgeois P."/>
            <person name="Loubiere P."/>
            <person name="Ritzenthaler P."/>
            <person name="Fontagne-Faucher C."/>
            <person name="Daveran-Mingot M.L."/>
            <person name="Cocaign-Bousquet M."/>
        </authorList>
    </citation>
    <scope>NUCLEOTIDE SEQUENCE [LARGE SCALE GENOMIC DNA]</scope>
    <source>
        <strain evidence="1 2">A12</strain>
    </source>
</reference>
<evidence type="ECO:0000313" key="1">
    <source>
        <dbReference type="EMBL" id="CDG03729.1"/>
    </source>
</evidence>
<proteinExistence type="predicted"/>
<protein>
    <submittedName>
        <fullName evidence="1">Uncharacterized protein</fullName>
    </submittedName>
</protein>
<dbReference type="Proteomes" id="UP000015361">
    <property type="component" value="Unassembled WGS sequence"/>
</dbReference>
<dbReference type="RefSeq" id="WP_021721949.1">
    <property type="nucleotide sequence ID" value="NZ_CBLU010000005.1"/>
</dbReference>
<organism evidence="1 2">
    <name type="scientific">Lactococcus lactis subsp. lactis A12</name>
    <dbReference type="NCBI Taxonomy" id="1137134"/>
    <lineage>
        <taxon>Bacteria</taxon>
        <taxon>Bacillati</taxon>
        <taxon>Bacillota</taxon>
        <taxon>Bacilli</taxon>
        <taxon>Lactobacillales</taxon>
        <taxon>Streptococcaceae</taxon>
        <taxon>Lactococcus</taxon>
    </lineage>
</organism>
<dbReference type="AlphaFoldDB" id="S6F4K1"/>
<name>S6F4K1_LACLL</name>
<gene>
    <name evidence="1" type="ORF">O9U_11275</name>
</gene>
<comment type="caution">
    <text evidence="1">The sequence shown here is derived from an EMBL/GenBank/DDBJ whole genome shotgun (WGS) entry which is preliminary data.</text>
</comment>
<sequence>MKKSEQVKIANILWERLKKEFNEEAKNYDPEEPNGILGSVGEVECREVCRPDWWKSLGGEKLIQSQASRSRGLIVTGEVEDGFDDYWEITHLIEDEHYGEQLETGKILFGS</sequence>
<dbReference type="EMBL" id="CBLU010000005">
    <property type="protein sequence ID" value="CDG03729.1"/>
    <property type="molecule type" value="Genomic_DNA"/>
</dbReference>
<evidence type="ECO:0000313" key="2">
    <source>
        <dbReference type="Proteomes" id="UP000015361"/>
    </source>
</evidence>